<feature type="chain" id="PRO_5028911896" evidence="2">
    <location>
        <begin position="32"/>
        <end position="135"/>
    </location>
</feature>
<feature type="signal peptide" evidence="2">
    <location>
        <begin position="1"/>
        <end position="31"/>
    </location>
</feature>
<keyword evidence="4" id="KW-1185">Reference proteome</keyword>
<keyword evidence="3" id="KW-0067">ATP-binding</keyword>
<evidence type="ECO:0000256" key="2">
    <source>
        <dbReference type="SAM" id="SignalP"/>
    </source>
</evidence>
<gene>
    <name evidence="3" type="ORF">HUT08_24705</name>
</gene>
<feature type="region of interest" description="Disordered" evidence="1">
    <location>
        <begin position="58"/>
        <end position="135"/>
    </location>
</feature>
<dbReference type="AlphaFoldDB" id="A0A7H8NCV4"/>
<name>A0A7H8NCV4_9ACTN</name>
<keyword evidence="2" id="KW-0732">Signal</keyword>
<dbReference type="RefSeq" id="WP_176163912.1">
    <property type="nucleotide sequence ID" value="NZ_CP054929.1"/>
</dbReference>
<dbReference type="GO" id="GO:0005524">
    <property type="term" value="F:ATP binding"/>
    <property type="evidence" value="ECO:0007669"/>
    <property type="project" value="UniProtKB-KW"/>
</dbReference>
<accession>A0A7H8NCV4</accession>
<protein>
    <submittedName>
        <fullName evidence="3">ATP-binding protein</fullName>
    </submittedName>
</protein>
<evidence type="ECO:0000313" key="3">
    <source>
        <dbReference type="EMBL" id="QKW52206.1"/>
    </source>
</evidence>
<evidence type="ECO:0000256" key="1">
    <source>
        <dbReference type="SAM" id="MobiDB-lite"/>
    </source>
</evidence>
<feature type="region of interest" description="Disordered" evidence="1">
    <location>
        <begin position="28"/>
        <end position="47"/>
    </location>
</feature>
<proteinExistence type="predicted"/>
<evidence type="ECO:0000313" key="4">
    <source>
        <dbReference type="Proteomes" id="UP000509303"/>
    </source>
</evidence>
<dbReference type="EMBL" id="CP054929">
    <property type="protein sequence ID" value="QKW52206.1"/>
    <property type="molecule type" value="Genomic_DNA"/>
</dbReference>
<sequence>MSLPLKRRIARAALLVAAGAAPLVGAGVAQAAPAPSPNELTGPPLGQAVDDVSREAARNAGEVGGGLVEKAGPAAGRVVGPLGKKAVRPAEEAQQLASKALPRAPYQQSGPPPMGSLLDGGLSPDNLTGADLPIG</sequence>
<keyword evidence="3" id="KW-0547">Nucleotide-binding</keyword>
<dbReference type="Proteomes" id="UP000509303">
    <property type="component" value="Chromosome"/>
</dbReference>
<reference evidence="3 4" key="1">
    <citation type="submission" date="2020-06" db="EMBL/GenBank/DDBJ databases">
        <title>Genome mining for natural products.</title>
        <authorList>
            <person name="Zhang B."/>
            <person name="Shi J."/>
            <person name="Ge H."/>
        </authorList>
    </citation>
    <scope>NUCLEOTIDE SEQUENCE [LARGE SCALE GENOMIC DNA]</scope>
    <source>
        <strain evidence="3 4">NA00687</strain>
    </source>
</reference>
<organism evidence="3 4">
    <name type="scientific">Streptomyces buecherae</name>
    <dbReference type="NCBI Taxonomy" id="2763006"/>
    <lineage>
        <taxon>Bacteria</taxon>
        <taxon>Bacillati</taxon>
        <taxon>Actinomycetota</taxon>
        <taxon>Actinomycetes</taxon>
        <taxon>Kitasatosporales</taxon>
        <taxon>Streptomycetaceae</taxon>
        <taxon>Streptomyces</taxon>
    </lineage>
</organism>